<sequence length="114" mass="12290">MIHLSSLTALSVLPVAHAGVAVKKVCPQQETKLLLHKAVTERETVISIIQPTESSQTPEAIPEGKLCSVKVLCTLPAPSSPISVPHFLYHQPHFKALGYTSFLVSFEPDPPQVG</sequence>
<dbReference type="AlphaFoldDB" id="A0A0H4W522"/>
<accession>A0A0H4W522</accession>
<gene>
    <name evidence="1" type="ORF">TH63_07510</name>
</gene>
<dbReference type="KEGG" id="ruf:TH63_07510"/>
<keyword evidence="2" id="KW-1185">Reference proteome</keyword>
<dbReference type="PATRIC" id="fig|1379910.4.peg.1644"/>
<name>A0A0H4W522_9BACT</name>
<dbReference type="Proteomes" id="UP000036458">
    <property type="component" value="Chromosome"/>
</dbReference>
<organism evidence="1 2">
    <name type="scientific">Rufibacter radiotolerans</name>
    <dbReference type="NCBI Taxonomy" id="1379910"/>
    <lineage>
        <taxon>Bacteria</taxon>
        <taxon>Pseudomonadati</taxon>
        <taxon>Bacteroidota</taxon>
        <taxon>Cytophagia</taxon>
        <taxon>Cytophagales</taxon>
        <taxon>Hymenobacteraceae</taxon>
        <taxon>Rufibacter</taxon>
    </lineage>
</organism>
<proteinExistence type="predicted"/>
<evidence type="ECO:0000313" key="1">
    <source>
        <dbReference type="EMBL" id="AKQ45526.1"/>
    </source>
</evidence>
<evidence type="ECO:0000313" key="2">
    <source>
        <dbReference type="Proteomes" id="UP000036458"/>
    </source>
</evidence>
<reference evidence="1 2" key="1">
    <citation type="submission" date="2015-01" db="EMBL/GenBank/DDBJ databases">
        <title>Rufibacter sp./DG31D/ whole genome sequencing.</title>
        <authorList>
            <person name="Kim M.K."/>
            <person name="Srinivasan S."/>
            <person name="Lee J.-J."/>
        </authorList>
    </citation>
    <scope>NUCLEOTIDE SEQUENCE [LARGE SCALE GENOMIC DNA]</scope>
    <source>
        <strain evidence="1 2">DG31D</strain>
    </source>
</reference>
<dbReference type="EMBL" id="CP010777">
    <property type="protein sequence ID" value="AKQ45526.1"/>
    <property type="molecule type" value="Genomic_DNA"/>
</dbReference>
<protein>
    <submittedName>
        <fullName evidence="1">Uncharacterized protein</fullName>
    </submittedName>
</protein>